<dbReference type="InterPro" id="IPR029058">
    <property type="entry name" value="AB_hydrolase_fold"/>
</dbReference>
<gene>
    <name evidence="5" type="ORF">GCM10023321_23360</name>
</gene>
<organism evidence="5 6">
    <name type="scientific">Pseudonocardia eucalypti</name>
    <dbReference type="NCBI Taxonomy" id="648755"/>
    <lineage>
        <taxon>Bacteria</taxon>
        <taxon>Bacillati</taxon>
        <taxon>Actinomycetota</taxon>
        <taxon>Actinomycetes</taxon>
        <taxon>Pseudonocardiales</taxon>
        <taxon>Pseudonocardiaceae</taxon>
        <taxon>Pseudonocardia</taxon>
    </lineage>
</organism>
<evidence type="ECO:0000256" key="1">
    <source>
        <dbReference type="ARBA" id="ARBA00005964"/>
    </source>
</evidence>
<dbReference type="Proteomes" id="UP001428817">
    <property type="component" value="Unassembled WGS sequence"/>
</dbReference>
<protein>
    <submittedName>
        <fullName evidence="5">Carboxylesterase family protein</fullName>
    </submittedName>
</protein>
<feature type="domain" description="Carboxylesterase type B" evidence="4">
    <location>
        <begin position="4"/>
        <end position="241"/>
    </location>
</feature>
<dbReference type="PANTHER" id="PTHR43142">
    <property type="entry name" value="CARBOXYLIC ESTER HYDROLASE"/>
    <property type="match status" value="1"/>
</dbReference>
<comment type="caution">
    <text evidence="5">The sequence shown here is derived from an EMBL/GenBank/DDBJ whole genome shotgun (WGS) entry which is preliminary data.</text>
</comment>
<keyword evidence="3" id="KW-0378">Hydrolase</keyword>
<dbReference type="PROSITE" id="PS01173">
    <property type="entry name" value="LIPASE_GDXG_HIS"/>
    <property type="match status" value="1"/>
</dbReference>
<dbReference type="PANTHER" id="PTHR43142:SF1">
    <property type="entry name" value="CARBOXYLIC ESTER HYDROLASE"/>
    <property type="match status" value="1"/>
</dbReference>
<dbReference type="Gene3D" id="3.40.50.1820">
    <property type="entry name" value="alpha/beta hydrolase"/>
    <property type="match status" value="1"/>
</dbReference>
<dbReference type="InterPro" id="IPR002168">
    <property type="entry name" value="Lipase_GDXG_HIS_AS"/>
</dbReference>
<keyword evidence="6" id="KW-1185">Reference proteome</keyword>
<evidence type="ECO:0000313" key="6">
    <source>
        <dbReference type="Proteomes" id="UP001428817"/>
    </source>
</evidence>
<dbReference type="EMBL" id="BAABJP010000008">
    <property type="protein sequence ID" value="GAA5153305.1"/>
    <property type="molecule type" value="Genomic_DNA"/>
</dbReference>
<dbReference type="RefSeq" id="WP_345702755.1">
    <property type="nucleotide sequence ID" value="NZ_BAABJP010000008.1"/>
</dbReference>
<comment type="similarity">
    <text evidence="2">Belongs to the 'GDXG' lipolytic enzyme family.</text>
</comment>
<reference evidence="6" key="1">
    <citation type="journal article" date="2019" name="Int. J. Syst. Evol. Microbiol.">
        <title>The Global Catalogue of Microorganisms (GCM) 10K type strain sequencing project: providing services to taxonomists for standard genome sequencing and annotation.</title>
        <authorList>
            <consortium name="The Broad Institute Genomics Platform"/>
            <consortium name="The Broad Institute Genome Sequencing Center for Infectious Disease"/>
            <person name="Wu L."/>
            <person name="Ma J."/>
        </authorList>
    </citation>
    <scope>NUCLEOTIDE SEQUENCE [LARGE SCALE GENOMIC DNA]</scope>
    <source>
        <strain evidence="6">JCM 18303</strain>
    </source>
</reference>
<accession>A0ABP9PWY9</accession>
<evidence type="ECO:0000313" key="5">
    <source>
        <dbReference type="EMBL" id="GAA5153305.1"/>
    </source>
</evidence>
<dbReference type="Pfam" id="PF00135">
    <property type="entry name" value="COesterase"/>
    <property type="match status" value="1"/>
</dbReference>
<evidence type="ECO:0000256" key="3">
    <source>
        <dbReference type="ARBA" id="ARBA00022801"/>
    </source>
</evidence>
<evidence type="ECO:0000256" key="2">
    <source>
        <dbReference type="ARBA" id="ARBA00010515"/>
    </source>
</evidence>
<name>A0ABP9PWY9_9PSEU</name>
<dbReference type="InterPro" id="IPR002018">
    <property type="entry name" value="CarbesteraseB"/>
</dbReference>
<evidence type="ECO:0000259" key="4">
    <source>
        <dbReference type="Pfam" id="PF00135"/>
    </source>
</evidence>
<sequence length="403" mass="42588">MTGPVARTRAGAVRGCAERFGAVFRAVPYAAPAAGAARFAAPEPVAAWSGERDATAFGPTAPMPDRRRFGDMDMEPVVHHWVTGADYRTVNVWTPDPSGRAPVLVFVHGGAFLAGTGAARVYDGAAFARDGVVLVTCNYRLGVPGWLSIPGAPENRGLLDVIAALRWVRENIAALGGDPERVTVCGQSAGGMIVSALLTEPGADGLFRRAISQSGGLHGLDPDRATDVGVRVAQQLGVPHEVASFSEIPDERLVAALTEVTANGQGGLTPVAVVRRGAKVRPGVELMLGNTTQEARLYQNPAQEAAIDELFRSASERLAEEHAAAGGRALRYRFDWRGGPYGACHAVELPFVFETTGLPELREPAGLLGPAVPDGLVRRVHDAWVGFVRDGDPGWTGEHRFTA</sequence>
<dbReference type="SUPFAM" id="SSF53474">
    <property type="entry name" value="alpha/beta-Hydrolases"/>
    <property type="match status" value="1"/>
</dbReference>
<comment type="similarity">
    <text evidence="1">Belongs to the type-B carboxylesterase/lipase family.</text>
</comment>
<proteinExistence type="inferred from homology"/>